<comment type="caution">
    <text evidence="2">The sequence shown here is derived from an EMBL/GenBank/DDBJ whole genome shotgun (WGS) entry which is preliminary data.</text>
</comment>
<feature type="transmembrane region" description="Helical" evidence="1">
    <location>
        <begin position="6"/>
        <end position="27"/>
    </location>
</feature>
<keyword evidence="1" id="KW-0812">Transmembrane</keyword>
<dbReference type="Proteomes" id="UP000412028">
    <property type="component" value="Unassembled WGS sequence"/>
</dbReference>
<accession>A0A5M9ZVZ7</accession>
<protein>
    <submittedName>
        <fullName evidence="2">Uncharacterized protein</fullName>
    </submittedName>
</protein>
<evidence type="ECO:0000256" key="1">
    <source>
        <dbReference type="SAM" id="Phobius"/>
    </source>
</evidence>
<proteinExistence type="predicted"/>
<dbReference type="EMBL" id="RZUI01000002">
    <property type="protein sequence ID" value="KAA8831668.1"/>
    <property type="molecule type" value="Genomic_DNA"/>
</dbReference>
<dbReference type="OrthoDB" id="3235579at2"/>
<name>A0A5M9ZVZ7_9BIFI</name>
<evidence type="ECO:0000313" key="2">
    <source>
        <dbReference type="EMBL" id="KAA8831668.1"/>
    </source>
</evidence>
<gene>
    <name evidence="2" type="ORF">EMO89_02795</name>
</gene>
<sequence>MDWDGLIGGLLSSPLCVLTVAVIGKIWPDSVTAFSTWLYSHVDPNRLPYGSLMNQHWAQVHDLGEQLDRFEHNQNEVRKDVIKGTLVSLLQDREHDHSVEIRYELEKLRDLDAECWVVEAAEQYLIDHHVSIPVRAA</sequence>
<organism evidence="2 3">
    <name type="scientific">Bifidobacterium tissieri</name>
    <dbReference type="NCBI Taxonomy" id="1630162"/>
    <lineage>
        <taxon>Bacteria</taxon>
        <taxon>Bacillati</taxon>
        <taxon>Actinomycetota</taxon>
        <taxon>Actinomycetes</taxon>
        <taxon>Bifidobacteriales</taxon>
        <taxon>Bifidobacteriaceae</taxon>
        <taxon>Bifidobacterium</taxon>
    </lineage>
</organism>
<evidence type="ECO:0000313" key="3">
    <source>
        <dbReference type="Proteomes" id="UP000412028"/>
    </source>
</evidence>
<dbReference type="AlphaFoldDB" id="A0A5M9ZVZ7"/>
<reference evidence="2 3" key="1">
    <citation type="journal article" date="2019" name="Syst. Appl. Microbiol.">
        <title>Characterization of Bifidobacterium species in feaces of the Egyptian fruit bat: Description of B. vespertilionis sp. nov. and B. rousetti sp. nov.</title>
        <authorList>
            <person name="Modesto M."/>
            <person name="Satti M."/>
            <person name="Watanabe K."/>
            <person name="Puglisi E."/>
            <person name="Morelli L."/>
            <person name="Huang C.-H."/>
            <person name="Liou J.-S."/>
            <person name="Miyashita M."/>
            <person name="Tamura T."/>
            <person name="Saito S."/>
            <person name="Mori K."/>
            <person name="Huang L."/>
            <person name="Sciavilla P."/>
            <person name="Sandri C."/>
            <person name="Spiezio C."/>
            <person name="Vitali F."/>
            <person name="Cavalieri D."/>
            <person name="Perpetuini G."/>
            <person name="Tofalo R."/>
            <person name="Bonetti A."/>
            <person name="Arita M."/>
            <person name="Mattarelli P."/>
        </authorList>
    </citation>
    <scope>NUCLEOTIDE SEQUENCE [LARGE SCALE GENOMIC DNA]</scope>
    <source>
        <strain evidence="2 3">RST7</strain>
    </source>
</reference>
<keyword evidence="1" id="KW-0472">Membrane</keyword>
<keyword evidence="1" id="KW-1133">Transmembrane helix</keyword>